<dbReference type="PROSITE" id="PS50878">
    <property type="entry name" value="RT_POL"/>
    <property type="match status" value="1"/>
</dbReference>
<dbReference type="SUPFAM" id="SSF56672">
    <property type="entry name" value="DNA/RNA polymerases"/>
    <property type="match status" value="1"/>
</dbReference>
<dbReference type="SUPFAM" id="SSF82771">
    <property type="entry name" value="GIY-YIG endonuclease"/>
    <property type="match status" value="1"/>
</dbReference>
<dbReference type="Pfam" id="PF00078">
    <property type="entry name" value="RVT_1"/>
    <property type="match status" value="1"/>
</dbReference>
<dbReference type="Pfam" id="PF26215">
    <property type="entry name" value="HTH_animal"/>
    <property type="match status" value="1"/>
</dbReference>
<dbReference type="InterPro" id="IPR043502">
    <property type="entry name" value="DNA/RNA_pol_sf"/>
</dbReference>
<dbReference type="CDD" id="cd10442">
    <property type="entry name" value="GIY-YIG_PLEs"/>
    <property type="match status" value="1"/>
</dbReference>
<evidence type="ECO:0000313" key="3">
    <source>
        <dbReference type="Proteomes" id="UP001329430"/>
    </source>
</evidence>
<dbReference type="InterPro" id="IPR058912">
    <property type="entry name" value="HTH_animal"/>
</dbReference>
<reference evidence="2 3" key="1">
    <citation type="journal article" date="2024" name="Insects">
        <title>An Improved Chromosome-Level Genome Assembly of the Firefly Pyrocoelia pectoralis.</title>
        <authorList>
            <person name="Fu X."/>
            <person name="Meyer-Rochow V.B."/>
            <person name="Ballantyne L."/>
            <person name="Zhu X."/>
        </authorList>
    </citation>
    <scope>NUCLEOTIDE SEQUENCE [LARGE SCALE GENOMIC DNA]</scope>
    <source>
        <strain evidence="2">XCY_ONT2</strain>
    </source>
</reference>
<sequence length="600" mass="68760">MYSHDHPHKSQVNQGSYGNFTKFQQLSKLFKGRNSSIICSKADKGNCLVILNKVDYIAKVTDFMDNPSFAQLNSNPTNTFAKKVRQLVYQFRFTLISSFNIHYKSLLVMNPRCPLLYGLPKIHKPDIPIRPVVSFSDTPVSKITSWLNDILKCHIKLHPSFAIKNSMDLTTKINSLQLPPAFSLISFDVTNLFPSIPSDQCLQIISEYLLASDLSDDQVLCILALLKLSVQQNFFKFNNVNYAQLDGLAMGSNLSPILAEIFMNYLEKSFITNLDFYNKHIIFWGRYVDDILCIHTSDGQNIQAFLSELNLIHHNIKFTYEYEQNGQLPFLDVLLHKREQKIEFSIYRKPTTTDSLIPFDSVHPYSHKISGLNSLLRRMLSIPMSASFYQKEWNIIQQIGMNNGYSPKLIACLLRKIKNKIQLQSHQVGSYLTPINQLQDISVFRSLPYFPNISYSIKNIFSKYNVTISFSNPNVLGKSLVKNKDVINILDKSGIYQLLCGTCSAFYIGQTGRSFSTRFKEHSNCIKLNNLTHKSAFADHILHSGHSFDRLMNFKILHLCHKGQRLNVLENLEISKHKQNKDLVNEITDLRNDLISSICI</sequence>
<dbReference type="PANTHER" id="PTHR21301:SF10">
    <property type="entry name" value="REVERSE TRANSCRIPTASE DOMAIN-CONTAINING PROTEIN"/>
    <property type="match status" value="1"/>
</dbReference>
<protein>
    <recommendedName>
        <fullName evidence="1">Reverse transcriptase domain-containing protein</fullName>
    </recommendedName>
</protein>
<dbReference type="Gene3D" id="3.40.1440.10">
    <property type="entry name" value="GIY-YIG endonuclease"/>
    <property type="match status" value="1"/>
</dbReference>
<keyword evidence="3" id="KW-1185">Reference proteome</keyword>
<dbReference type="InterPro" id="IPR000477">
    <property type="entry name" value="RT_dom"/>
</dbReference>
<dbReference type="PANTHER" id="PTHR21301">
    <property type="entry name" value="REVERSE TRANSCRIPTASE"/>
    <property type="match status" value="1"/>
</dbReference>
<evidence type="ECO:0000313" key="2">
    <source>
        <dbReference type="EMBL" id="KAK5643857.1"/>
    </source>
</evidence>
<gene>
    <name evidence="2" type="ORF">RI129_007702</name>
</gene>
<proteinExistence type="predicted"/>
<dbReference type="AlphaFoldDB" id="A0AAN7VA58"/>
<dbReference type="CDD" id="cd00304">
    <property type="entry name" value="RT_like"/>
    <property type="match status" value="1"/>
</dbReference>
<dbReference type="InterPro" id="IPR035901">
    <property type="entry name" value="GIY-YIG_endonuc_sf"/>
</dbReference>
<dbReference type="Proteomes" id="UP001329430">
    <property type="component" value="Chromosome 5"/>
</dbReference>
<dbReference type="GO" id="GO:0071897">
    <property type="term" value="P:DNA biosynthetic process"/>
    <property type="evidence" value="ECO:0007669"/>
    <property type="project" value="UniProtKB-ARBA"/>
</dbReference>
<feature type="domain" description="Reverse transcriptase" evidence="1">
    <location>
        <begin position="103"/>
        <end position="346"/>
    </location>
</feature>
<comment type="caution">
    <text evidence="2">The sequence shown here is derived from an EMBL/GenBank/DDBJ whole genome shotgun (WGS) entry which is preliminary data.</text>
</comment>
<dbReference type="EMBL" id="JAVRBK010000005">
    <property type="protein sequence ID" value="KAK5643857.1"/>
    <property type="molecule type" value="Genomic_DNA"/>
</dbReference>
<name>A0AAN7VA58_9COLE</name>
<accession>A0AAN7VA58</accession>
<evidence type="ECO:0000259" key="1">
    <source>
        <dbReference type="PROSITE" id="PS50878"/>
    </source>
</evidence>
<organism evidence="2 3">
    <name type="scientific">Pyrocoelia pectoralis</name>
    <dbReference type="NCBI Taxonomy" id="417401"/>
    <lineage>
        <taxon>Eukaryota</taxon>
        <taxon>Metazoa</taxon>
        <taxon>Ecdysozoa</taxon>
        <taxon>Arthropoda</taxon>
        <taxon>Hexapoda</taxon>
        <taxon>Insecta</taxon>
        <taxon>Pterygota</taxon>
        <taxon>Neoptera</taxon>
        <taxon>Endopterygota</taxon>
        <taxon>Coleoptera</taxon>
        <taxon>Polyphaga</taxon>
        <taxon>Elateriformia</taxon>
        <taxon>Elateroidea</taxon>
        <taxon>Lampyridae</taxon>
        <taxon>Lampyrinae</taxon>
        <taxon>Pyrocoelia</taxon>
    </lineage>
</organism>